<feature type="signal peptide" evidence="2">
    <location>
        <begin position="1"/>
        <end position="20"/>
    </location>
</feature>
<dbReference type="OrthoDB" id="2496071at2759"/>
<feature type="compositionally biased region" description="Basic residues" evidence="1">
    <location>
        <begin position="462"/>
        <end position="478"/>
    </location>
</feature>
<feature type="compositionally biased region" description="Low complexity" evidence="1">
    <location>
        <begin position="316"/>
        <end position="330"/>
    </location>
</feature>
<accession>A0A5B0S0P6</accession>
<feature type="compositionally biased region" description="Polar residues" evidence="1">
    <location>
        <begin position="137"/>
        <end position="157"/>
    </location>
</feature>
<dbReference type="Proteomes" id="UP000324748">
    <property type="component" value="Unassembled WGS sequence"/>
</dbReference>
<name>A0A5B0S0P6_PUCGR</name>
<evidence type="ECO:0000313" key="3">
    <source>
        <dbReference type="EMBL" id="KAA1086655.1"/>
    </source>
</evidence>
<organism evidence="4 6">
    <name type="scientific">Puccinia graminis f. sp. tritici</name>
    <dbReference type="NCBI Taxonomy" id="56615"/>
    <lineage>
        <taxon>Eukaryota</taxon>
        <taxon>Fungi</taxon>
        <taxon>Dikarya</taxon>
        <taxon>Basidiomycota</taxon>
        <taxon>Pucciniomycotina</taxon>
        <taxon>Pucciniomycetes</taxon>
        <taxon>Pucciniales</taxon>
        <taxon>Pucciniaceae</taxon>
        <taxon>Puccinia</taxon>
    </lineage>
</organism>
<feature type="compositionally biased region" description="Polar residues" evidence="1">
    <location>
        <begin position="86"/>
        <end position="108"/>
    </location>
</feature>
<feature type="compositionally biased region" description="Polar residues" evidence="1">
    <location>
        <begin position="169"/>
        <end position="206"/>
    </location>
</feature>
<evidence type="ECO:0000256" key="2">
    <source>
        <dbReference type="SAM" id="SignalP"/>
    </source>
</evidence>
<feature type="region of interest" description="Disordered" evidence="1">
    <location>
        <begin position="137"/>
        <end position="338"/>
    </location>
</feature>
<protein>
    <submittedName>
        <fullName evidence="4">Uncharacterized protein</fullName>
    </submittedName>
</protein>
<comment type="caution">
    <text evidence="4">The sequence shown here is derived from an EMBL/GenBank/DDBJ whole genome shotgun (WGS) entry which is preliminary data.</text>
</comment>
<dbReference type="EMBL" id="VSWC01000105">
    <property type="protein sequence ID" value="KAA1086655.1"/>
    <property type="molecule type" value="Genomic_DNA"/>
</dbReference>
<proteinExistence type="predicted"/>
<feature type="region of interest" description="Disordered" evidence="1">
    <location>
        <begin position="456"/>
        <end position="487"/>
    </location>
</feature>
<feature type="chain" id="PRO_5036366655" evidence="2">
    <location>
        <begin position="21"/>
        <end position="659"/>
    </location>
</feature>
<reference evidence="5 6" key="1">
    <citation type="submission" date="2019-05" db="EMBL/GenBank/DDBJ databases">
        <title>Emergence of the Ug99 lineage of the wheat stem rust pathogen through somatic hybridization.</title>
        <authorList>
            <person name="Li F."/>
            <person name="Upadhyaya N.M."/>
            <person name="Sperschneider J."/>
            <person name="Matny O."/>
            <person name="Nguyen-Phuc H."/>
            <person name="Mago R."/>
            <person name="Raley C."/>
            <person name="Miller M.E."/>
            <person name="Silverstein K.A.T."/>
            <person name="Henningsen E."/>
            <person name="Hirsch C.D."/>
            <person name="Visser B."/>
            <person name="Pretorius Z.A."/>
            <person name="Steffenson B.J."/>
            <person name="Schwessinger B."/>
            <person name="Dodds P.N."/>
            <person name="Figueroa M."/>
        </authorList>
    </citation>
    <scope>NUCLEOTIDE SEQUENCE [LARGE SCALE GENOMIC DNA]</scope>
    <source>
        <strain evidence="3">21-0</strain>
        <strain evidence="4 6">Ug99</strain>
    </source>
</reference>
<dbReference type="EMBL" id="VDEP01000107">
    <property type="protein sequence ID" value="KAA1130623.1"/>
    <property type="molecule type" value="Genomic_DNA"/>
</dbReference>
<evidence type="ECO:0000313" key="5">
    <source>
        <dbReference type="Proteomes" id="UP000324748"/>
    </source>
</evidence>
<feature type="compositionally biased region" description="Polar residues" evidence="1">
    <location>
        <begin position="247"/>
        <end position="267"/>
    </location>
</feature>
<evidence type="ECO:0000256" key="1">
    <source>
        <dbReference type="SAM" id="MobiDB-lite"/>
    </source>
</evidence>
<evidence type="ECO:0000313" key="4">
    <source>
        <dbReference type="EMBL" id="KAA1130623.1"/>
    </source>
</evidence>
<feature type="compositionally biased region" description="Basic and acidic residues" evidence="1">
    <location>
        <begin position="207"/>
        <end position="245"/>
    </location>
</feature>
<feature type="region of interest" description="Disordered" evidence="1">
    <location>
        <begin position="61"/>
        <end position="121"/>
    </location>
</feature>
<dbReference type="AlphaFoldDB" id="A0A5B0S0P6"/>
<dbReference type="Proteomes" id="UP000325313">
    <property type="component" value="Unassembled WGS sequence"/>
</dbReference>
<evidence type="ECO:0000313" key="6">
    <source>
        <dbReference type="Proteomes" id="UP000325313"/>
    </source>
</evidence>
<gene>
    <name evidence="3" type="ORF">PGT21_007069</name>
    <name evidence="4" type="ORF">PGTUg99_012750</name>
</gene>
<keyword evidence="2" id="KW-0732">Signal</keyword>
<keyword evidence="5" id="KW-1185">Reference proteome</keyword>
<sequence>MQASTHRLLVISLLIFNCNAIEELPSDYLSFFDLETPTVDYMDHLMSSSYHNPATISSHNPTPVSFDNFPKPEYPSNVPLAPSEAQRVSTSIPRNSRQVPDQGTGSRPNNERNDPRPLVSSNEFVIPTSLPEIQQSLVRSAETPTTRNPKESGSSTRANRKWKSLAALITQTPESCRPSQRPSNQFDPLPTTSQSSPLEQDVSLRNSKGDMKPENEMPKKFSETKNHTHSQERGKRASNDLKDQRAFGSSNRFDTAASSSTIHQSHLPSGRDVQEFSPSTLENRKRKSSTLTTRTPEYFPRSKRPHDGFDSLPTVSKPSSSQKAVSSTKSTEMKQAKEKPNWLVEIQNYIDTPKVPMTYWSTTWHAKEYKIEFPSSIVNSKNRMPGQYAGVLNGLKSTKLVFDEAVLSNHASFEYNLQPRVVRLIEKISQEGPANGVLMMTKHQFMNHHIEVNSFSNQNKTPTRHTTARSTTRNRKTVPKSPSSNEGRARVVSAQKILIQNKDAWLQHWNKHSKFNLIDLIGQVDLIQPVNMRNTIITFLFYVEMIETVLPRSWMGTVDVGIELEEAFRVLGQLLNPESTNCKSNENRQYIFDKIVILHSLQDNIPALWTLIGLWIKTYRKDFANVLIPEKDILLRTSKAFFNTLFYYSIDVLSSRIKK</sequence>